<protein>
    <recommendedName>
        <fullName evidence="4">Toxin-antitoxin system, toxin component</fullName>
    </recommendedName>
</protein>
<keyword evidence="1" id="KW-0812">Transmembrane</keyword>
<gene>
    <name evidence="2" type="ORF">ROSINTL182_05773</name>
</gene>
<dbReference type="HOGENOM" id="CLU_1093639_0_0_9"/>
<name>C7G7A6_9FIRM</name>
<accession>C7G7A6</accession>
<dbReference type="AlphaFoldDB" id="C7G7A6"/>
<evidence type="ECO:0008006" key="4">
    <source>
        <dbReference type="Google" id="ProtNLM"/>
    </source>
</evidence>
<proteinExistence type="predicted"/>
<dbReference type="EMBL" id="ABYJ02000039">
    <property type="protein sequence ID" value="EEV02310.1"/>
    <property type="molecule type" value="Genomic_DNA"/>
</dbReference>
<feature type="transmembrane region" description="Helical" evidence="1">
    <location>
        <begin position="223"/>
        <end position="242"/>
    </location>
</feature>
<evidence type="ECO:0000313" key="2">
    <source>
        <dbReference type="EMBL" id="EEV02310.1"/>
    </source>
</evidence>
<evidence type="ECO:0000313" key="3">
    <source>
        <dbReference type="Proteomes" id="UP000004828"/>
    </source>
</evidence>
<sequence>MWSKTNLTSQQENNRMKNGEYAVEEKKVATDREYTVWEILQGNLKVWWLMLFGALAGALLLGGYKYYSNRSFVSEKNYEDDYRVMASLMVEEYSGESAAERVGTVITVAESRSTYEKMKQLSGYDMEYLAYQDMFDLEQNTSSDVMTVHVKYPRTYGTFSLENEEDALEFAGYLLEAVKDTVRDSIGKNGVHVLDEPYVADAQKRYLAYAPTIQEFKREIAKAAVAGAFFGVIVEVAVYAGVQVSGKKERNFEG</sequence>
<feature type="transmembrane region" description="Helical" evidence="1">
    <location>
        <begin position="46"/>
        <end position="67"/>
    </location>
</feature>
<reference evidence="2 3" key="1">
    <citation type="submission" date="2009-08" db="EMBL/GenBank/DDBJ databases">
        <authorList>
            <person name="Weinstock G."/>
            <person name="Sodergren E."/>
            <person name="Clifton S."/>
            <person name="Fulton L."/>
            <person name="Fulton B."/>
            <person name="Courtney L."/>
            <person name="Fronick C."/>
            <person name="Harrison M."/>
            <person name="Strong C."/>
            <person name="Farmer C."/>
            <person name="Delahaunty K."/>
            <person name="Markovic C."/>
            <person name="Hall O."/>
            <person name="Minx P."/>
            <person name="Tomlinson C."/>
            <person name="Mitreva M."/>
            <person name="Nelson J."/>
            <person name="Hou S."/>
            <person name="Wollam A."/>
            <person name="Pepin K.H."/>
            <person name="Johnson M."/>
            <person name="Bhonagiri V."/>
            <person name="Nash W.E."/>
            <person name="Warren W."/>
            <person name="Chinwalla A."/>
            <person name="Mardis E.R."/>
            <person name="Wilson R.K."/>
        </authorList>
    </citation>
    <scope>NUCLEOTIDE SEQUENCE [LARGE SCALE GENOMIC DNA]</scope>
    <source>
        <strain evidence="2 3">L1-82</strain>
    </source>
</reference>
<keyword evidence="1" id="KW-0472">Membrane</keyword>
<evidence type="ECO:0000256" key="1">
    <source>
        <dbReference type="SAM" id="Phobius"/>
    </source>
</evidence>
<organism evidence="2 3">
    <name type="scientific">Roseburia intestinalis L1-82</name>
    <dbReference type="NCBI Taxonomy" id="536231"/>
    <lineage>
        <taxon>Bacteria</taxon>
        <taxon>Bacillati</taxon>
        <taxon>Bacillota</taxon>
        <taxon>Clostridia</taxon>
        <taxon>Lachnospirales</taxon>
        <taxon>Lachnospiraceae</taxon>
        <taxon>Roseburia</taxon>
    </lineage>
</organism>
<keyword evidence="1" id="KW-1133">Transmembrane helix</keyword>
<comment type="caution">
    <text evidence="2">The sequence shown here is derived from an EMBL/GenBank/DDBJ whole genome shotgun (WGS) entry which is preliminary data.</text>
</comment>
<dbReference type="Proteomes" id="UP000004828">
    <property type="component" value="Unassembled WGS sequence"/>
</dbReference>